<reference evidence="14 15" key="1">
    <citation type="journal article" date="2016" name="Nat. Commun.">
        <title>Thousands of microbial genomes shed light on interconnected biogeochemical processes in an aquifer system.</title>
        <authorList>
            <person name="Anantharaman K."/>
            <person name="Brown C.T."/>
            <person name="Hug L.A."/>
            <person name="Sharon I."/>
            <person name="Castelle C.J."/>
            <person name="Probst A.J."/>
            <person name="Thomas B.C."/>
            <person name="Singh A."/>
            <person name="Wilkins M.J."/>
            <person name="Karaoz U."/>
            <person name="Brodie E.L."/>
            <person name="Williams K.H."/>
            <person name="Hubbard S.S."/>
            <person name="Banfield J.F."/>
        </authorList>
    </citation>
    <scope>NUCLEOTIDE SEQUENCE [LARGE SCALE GENOMIC DNA]</scope>
</reference>
<dbReference type="NCBIfam" id="TIGR00174">
    <property type="entry name" value="miaA"/>
    <property type="match status" value="1"/>
</dbReference>
<comment type="subunit">
    <text evidence="10">Monomer.</text>
</comment>
<comment type="function">
    <text evidence="2 10 12">Catalyzes the transfer of a dimethylallyl group onto the adenine at position 37 in tRNAs that read codons beginning with uridine, leading to the formation of N6-(dimethylallyl)adenosine (i(6)A).</text>
</comment>
<comment type="cofactor">
    <cofactor evidence="1 10">
        <name>Mg(2+)</name>
        <dbReference type="ChEBI" id="CHEBI:18420"/>
    </cofactor>
</comment>
<evidence type="ECO:0000256" key="5">
    <source>
        <dbReference type="ARBA" id="ARBA00022694"/>
    </source>
</evidence>
<dbReference type="PANTHER" id="PTHR11088:SF60">
    <property type="entry name" value="TRNA DIMETHYLALLYLTRANSFERASE"/>
    <property type="match status" value="1"/>
</dbReference>
<dbReference type="GO" id="GO:0006400">
    <property type="term" value="P:tRNA modification"/>
    <property type="evidence" value="ECO:0007669"/>
    <property type="project" value="TreeGrafter"/>
</dbReference>
<dbReference type="HAMAP" id="MF_00185">
    <property type="entry name" value="IPP_trans"/>
    <property type="match status" value="1"/>
</dbReference>
<comment type="caution">
    <text evidence="10">Lacks conserved residue(s) required for the propagation of feature annotation.</text>
</comment>
<dbReference type="AlphaFoldDB" id="A0A1F5EJX0"/>
<accession>A0A1F5EJX0</accession>
<dbReference type="GO" id="GO:0052381">
    <property type="term" value="F:tRNA dimethylallyltransferase activity"/>
    <property type="evidence" value="ECO:0007669"/>
    <property type="project" value="UniProtKB-UniRule"/>
</dbReference>
<evidence type="ECO:0000256" key="7">
    <source>
        <dbReference type="ARBA" id="ARBA00022840"/>
    </source>
</evidence>
<organism evidence="14 15">
    <name type="scientific">Candidatus Campbellbacteria bacterium RIFOXYC2_FULL_35_25</name>
    <dbReference type="NCBI Taxonomy" id="1797582"/>
    <lineage>
        <taxon>Bacteria</taxon>
        <taxon>Candidatus Campbelliibacteriota</taxon>
    </lineage>
</organism>
<dbReference type="EC" id="2.5.1.75" evidence="10"/>
<feature type="binding site" evidence="10">
    <location>
        <begin position="13"/>
        <end position="18"/>
    </location>
    <ligand>
        <name>substrate</name>
    </ligand>
</feature>
<dbReference type="EMBL" id="MFAE01000002">
    <property type="protein sequence ID" value="OGD67688.1"/>
    <property type="molecule type" value="Genomic_DNA"/>
</dbReference>
<keyword evidence="6 10" id="KW-0547">Nucleotide-binding</keyword>
<comment type="catalytic activity">
    <reaction evidence="9 10 11">
        <text>adenosine(37) in tRNA + dimethylallyl diphosphate = N(6)-dimethylallyladenosine(37) in tRNA + diphosphate</text>
        <dbReference type="Rhea" id="RHEA:26482"/>
        <dbReference type="Rhea" id="RHEA-COMP:10162"/>
        <dbReference type="Rhea" id="RHEA-COMP:10375"/>
        <dbReference type="ChEBI" id="CHEBI:33019"/>
        <dbReference type="ChEBI" id="CHEBI:57623"/>
        <dbReference type="ChEBI" id="CHEBI:74411"/>
        <dbReference type="ChEBI" id="CHEBI:74415"/>
        <dbReference type="EC" id="2.5.1.75"/>
    </reaction>
</comment>
<dbReference type="Pfam" id="PF01715">
    <property type="entry name" value="IPPT"/>
    <property type="match status" value="1"/>
</dbReference>
<evidence type="ECO:0000256" key="13">
    <source>
        <dbReference type="RuleBase" id="RU003785"/>
    </source>
</evidence>
<keyword evidence="4 10" id="KW-0808">Transferase</keyword>
<dbReference type="InterPro" id="IPR018022">
    <property type="entry name" value="IPT"/>
</dbReference>
<evidence type="ECO:0000313" key="14">
    <source>
        <dbReference type="EMBL" id="OGD67688.1"/>
    </source>
</evidence>
<evidence type="ECO:0000256" key="8">
    <source>
        <dbReference type="ARBA" id="ARBA00022842"/>
    </source>
</evidence>
<evidence type="ECO:0000313" key="15">
    <source>
        <dbReference type="Proteomes" id="UP000179003"/>
    </source>
</evidence>
<dbReference type="SUPFAM" id="SSF52540">
    <property type="entry name" value="P-loop containing nucleoside triphosphate hydrolases"/>
    <property type="match status" value="2"/>
</dbReference>
<dbReference type="PANTHER" id="PTHR11088">
    <property type="entry name" value="TRNA DIMETHYLALLYLTRANSFERASE"/>
    <property type="match status" value="1"/>
</dbReference>
<dbReference type="InterPro" id="IPR027417">
    <property type="entry name" value="P-loop_NTPase"/>
</dbReference>
<dbReference type="GO" id="GO:0005524">
    <property type="term" value="F:ATP binding"/>
    <property type="evidence" value="ECO:0007669"/>
    <property type="project" value="UniProtKB-UniRule"/>
</dbReference>
<protein>
    <recommendedName>
        <fullName evidence="10">tRNA dimethylallyltransferase</fullName>
        <ecNumber evidence="10">2.5.1.75</ecNumber>
    </recommendedName>
    <alternativeName>
        <fullName evidence="10">Dimethylallyl diphosphate:tRNA dimethylallyltransferase</fullName>
        <shortName evidence="10">DMAPP:tRNA dimethylallyltransferase</shortName>
        <shortName evidence="10">DMATase</shortName>
    </alternativeName>
    <alternativeName>
        <fullName evidence="10">Isopentenyl-diphosphate:tRNA isopentenyltransferase</fullName>
        <shortName evidence="10">IPP transferase</shortName>
        <shortName evidence="10">IPPT</shortName>
        <shortName evidence="10">IPTase</shortName>
    </alternativeName>
</protein>
<proteinExistence type="inferred from homology"/>
<evidence type="ECO:0000256" key="9">
    <source>
        <dbReference type="ARBA" id="ARBA00049563"/>
    </source>
</evidence>
<feature type="region of interest" description="Interaction with substrate tRNA" evidence="10">
    <location>
        <begin position="36"/>
        <end position="39"/>
    </location>
</feature>
<sequence>MNEQKILIILGPTSSGKTDLAVDLAKKYNGEVISADSRQVFKGLDIGSGKVTKKEMRGIPHHLLDVASPNRAFSVIQFKKKADSVIKDILKRGKLPIIAGGTGFYIQAIVDNIVLPEVSPNLTLRKELEGLLREDREKAIKEMGRRLKKLDHRRFREIDQKNPRRLMRAIEIATALGKVPKLKLPVALPLSILQIGIRTDDDVLKKRIGGRFEKRVKAGIVAEAENLHKKGMTWKRMNEIGLAHKHIASYLKNKISKEEMIENSIKEEKKYAKRQKTWFKRDKRIIWVNLENHERIDKLVTDFL</sequence>
<dbReference type="Proteomes" id="UP000179003">
    <property type="component" value="Unassembled WGS sequence"/>
</dbReference>
<feature type="site" description="Interaction with substrate tRNA" evidence="10">
    <location>
        <position position="125"/>
    </location>
</feature>
<evidence type="ECO:0000256" key="2">
    <source>
        <dbReference type="ARBA" id="ARBA00003213"/>
    </source>
</evidence>
<name>A0A1F5EJX0_9BACT</name>
<dbReference type="STRING" id="1797582.A2442_03900"/>
<evidence type="ECO:0000256" key="3">
    <source>
        <dbReference type="ARBA" id="ARBA00005842"/>
    </source>
</evidence>
<evidence type="ECO:0000256" key="10">
    <source>
        <dbReference type="HAMAP-Rule" id="MF_00185"/>
    </source>
</evidence>
<comment type="similarity">
    <text evidence="3 10 13">Belongs to the IPP transferase family.</text>
</comment>
<evidence type="ECO:0000256" key="4">
    <source>
        <dbReference type="ARBA" id="ARBA00022679"/>
    </source>
</evidence>
<evidence type="ECO:0000256" key="11">
    <source>
        <dbReference type="RuleBase" id="RU003783"/>
    </source>
</evidence>
<feature type="binding site" evidence="10">
    <location>
        <begin position="11"/>
        <end position="18"/>
    </location>
    <ligand>
        <name>ATP</name>
        <dbReference type="ChEBI" id="CHEBI:30616"/>
    </ligand>
</feature>
<keyword evidence="7 10" id="KW-0067">ATP-binding</keyword>
<evidence type="ECO:0000256" key="1">
    <source>
        <dbReference type="ARBA" id="ARBA00001946"/>
    </source>
</evidence>
<dbReference type="Gene3D" id="1.10.20.140">
    <property type="match status" value="1"/>
</dbReference>
<gene>
    <name evidence="10" type="primary">miaA</name>
    <name evidence="14" type="ORF">A2442_03900</name>
</gene>
<keyword evidence="8 10" id="KW-0460">Magnesium</keyword>
<keyword evidence="5 10" id="KW-0819">tRNA processing</keyword>
<evidence type="ECO:0000256" key="6">
    <source>
        <dbReference type="ARBA" id="ARBA00022741"/>
    </source>
</evidence>
<evidence type="ECO:0000256" key="12">
    <source>
        <dbReference type="RuleBase" id="RU003784"/>
    </source>
</evidence>
<dbReference type="InterPro" id="IPR039657">
    <property type="entry name" value="Dimethylallyltransferase"/>
</dbReference>
<dbReference type="Gene3D" id="3.40.50.300">
    <property type="entry name" value="P-loop containing nucleotide triphosphate hydrolases"/>
    <property type="match status" value="1"/>
</dbReference>
<comment type="caution">
    <text evidence="14">The sequence shown here is derived from an EMBL/GenBank/DDBJ whole genome shotgun (WGS) entry which is preliminary data.</text>
</comment>
<feature type="site" description="Interaction with substrate tRNA" evidence="10">
    <location>
        <position position="102"/>
    </location>
</feature>